<dbReference type="SUPFAM" id="SSF48264">
    <property type="entry name" value="Cytochrome P450"/>
    <property type="match status" value="1"/>
</dbReference>
<dbReference type="InterPro" id="IPR050529">
    <property type="entry name" value="CYP450_sterol_14alpha_dmase"/>
</dbReference>
<dbReference type="Pfam" id="PF00067">
    <property type="entry name" value="p450"/>
    <property type="match status" value="1"/>
</dbReference>
<accession>A0A6A6XSV5</accession>
<dbReference type="PANTHER" id="PTHR24304:SF2">
    <property type="entry name" value="24-HYDROXYCHOLESTEROL 7-ALPHA-HYDROXYLASE"/>
    <property type="match status" value="1"/>
</dbReference>
<dbReference type="GO" id="GO:0016705">
    <property type="term" value="F:oxidoreductase activity, acting on paired donors, with incorporation or reduction of molecular oxygen"/>
    <property type="evidence" value="ECO:0007669"/>
    <property type="project" value="InterPro"/>
</dbReference>
<dbReference type="Proteomes" id="UP000799757">
    <property type="component" value="Unassembled WGS sequence"/>
</dbReference>
<dbReference type="PRINTS" id="PR00465">
    <property type="entry name" value="EP450IV"/>
</dbReference>
<dbReference type="InterPro" id="IPR001128">
    <property type="entry name" value="Cyt_P450"/>
</dbReference>
<organism evidence="9 10">
    <name type="scientific">Melanomma pulvis-pyrius CBS 109.77</name>
    <dbReference type="NCBI Taxonomy" id="1314802"/>
    <lineage>
        <taxon>Eukaryota</taxon>
        <taxon>Fungi</taxon>
        <taxon>Dikarya</taxon>
        <taxon>Ascomycota</taxon>
        <taxon>Pezizomycotina</taxon>
        <taxon>Dothideomycetes</taxon>
        <taxon>Pleosporomycetidae</taxon>
        <taxon>Pleosporales</taxon>
        <taxon>Melanommataceae</taxon>
        <taxon>Melanomma</taxon>
    </lineage>
</organism>
<evidence type="ECO:0000256" key="1">
    <source>
        <dbReference type="ARBA" id="ARBA00001971"/>
    </source>
</evidence>
<evidence type="ECO:0000256" key="4">
    <source>
        <dbReference type="ARBA" id="ARBA00022723"/>
    </source>
</evidence>
<evidence type="ECO:0000256" key="7">
    <source>
        <dbReference type="RuleBase" id="RU000461"/>
    </source>
</evidence>
<dbReference type="PANTHER" id="PTHR24304">
    <property type="entry name" value="CYTOCHROME P450 FAMILY 7"/>
    <property type="match status" value="1"/>
</dbReference>
<keyword evidence="7" id="KW-0503">Monooxygenase</keyword>
<sequence length="557" mass="63434">MSLSSVLEDPFYQQYRILIFLWIAVVAVPFLTYQLTSFLFYRTARSNVSLKTPPTIPYWVPGIFHGVGLAFGPPAYFGKLIKEYGSFSPFVVKVGPLSFLVLRDANHVKKIFQSPKQMTARDFHVQIFDKVMGSPKEALLLYGGIGEGSDEVEHAHLTLPRQYFSGSQLTPMADVYISTFRRNLSNKMFQTKTWTEIEDLWSFFQNEITRATIETIFGSAILKQYPRLVRDFWEFDSNIENFTRGLPRFMMPAAYTARDRLHENLKNWLQSAHEGSDLAEVGDEDPVWDADMGSKFFQTRDTVFAKIPSLDYQARAAEALAIMQGSNSNTMPSTFWYIIETLRNPTLVKHLTKEIGRHCDPASDSFDIAAITALPIIQSMHAEIGRLRMATGAIRTNEVHNFKLDEKWLIPKGMSVMIFSHDLALNTELWANARPQTVVRPLEEFWAERFLVPDKPTNQERNPTTVPEKVGTGRFSMEGVSALHTTFGGGQHLCPGRYFARAVQAATLAVLLCEYEIELSDPDDVEYVLPSVRELAYGTVKPRDKIRVRIRKRESKI</sequence>
<gene>
    <name evidence="9" type="ORF">K505DRAFT_231290</name>
</gene>
<reference evidence="9" key="1">
    <citation type="journal article" date="2020" name="Stud. Mycol.">
        <title>101 Dothideomycetes genomes: a test case for predicting lifestyles and emergence of pathogens.</title>
        <authorList>
            <person name="Haridas S."/>
            <person name="Albert R."/>
            <person name="Binder M."/>
            <person name="Bloem J."/>
            <person name="Labutti K."/>
            <person name="Salamov A."/>
            <person name="Andreopoulos B."/>
            <person name="Baker S."/>
            <person name="Barry K."/>
            <person name="Bills G."/>
            <person name="Bluhm B."/>
            <person name="Cannon C."/>
            <person name="Castanera R."/>
            <person name="Culley D."/>
            <person name="Daum C."/>
            <person name="Ezra D."/>
            <person name="Gonzalez J."/>
            <person name="Henrissat B."/>
            <person name="Kuo A."/>
            <person name="Liang C."/>
            <person name="Lipzen A."/>
            <person name="Lutzoni F."/>
            <person name="Magnuson J."/>
            <person name="Mondo S."/>
            <person name="Nolan M."/>
            <person name="Ohm R."/>
            <person name="Pangilinan J."/>
            <person name="Park H.-J."/>
            <person name="Ramirez L."/>
            <person name="Alfaro M."/>
            <person name="Sun H."/>
            <person name="Tritt A."/>
            <person name="Yoshinaga Y."/>
            <person name="Zwiers L.-H."/>
            <person name="Turgeon B."/>
            <person name="Goodwin S."/>
            <person name="Spatafora J."/>
            <person name="Crous P."/>
            <person name="Grigoriev I."/>
        </authorList>
    </citation>
    <scope>NUCLEOTIDE SEQUENCE</scope>
    <source>
        <strain evidence="9">CBS 109.77</strain>
    </source>
</reference>
<feature type="transmembrane region" description="Helical" evidence="8">
    <location>
        <begin position="20"/>
        <end position="41"/>
    </location>
</feature>
<keyword evidence="8" id="KW-0812">Transmembrane</keyword>
<keyword evidence="8" id="KW-0472">Membrane</keyword>
<dbReference type="GO" id="GO:0005506">
    <property type="term" value="F:iron ion binding"/>
    <property type="evidence" value="ECO:0007669"/>
    <property type="project" value="InterPro"/>
</dbReference>
<keyword evidence="10" id="KW-1185">Reference proteome</keyword>
<evidence type="ECO:0000313" key="9">
    <source>
        <dbReference type="EMBL" id="KAF2799328.1"/>
    </source>
</evidence>
<dbReference type="GO" id="GO:0020037">
    <property type="term" value="F:heme binding"/>
    <property type="evidence" value="ECO:0007669"/>
    <property type="project" value="InterPro"/>
</dbReference>
<keyword evidence="4 6" id="KW-0479">Metal-binding</keyword>
<evidence type="ECO:0000256" key="6">
    <source>
        <dbReference type="PIRSR" id="PIRSR602403-1"/>
    </source>
</evidence>
<dbReference type="InterPro" id="IPR036396">
    <property type="entry name" value="Cyt_P450_sf"/>
</dbReference>
<dbReference type="PROSITE" id="PS00086">
    <property type="entry name" value="CYTOCHROME_P450"/>
    <property type="match status" value="1"/>
</dbReference>
<dbReference type="Gene3D" id="1.10.630.10">
    <property type="entry name" value="Cytochrome P450"/>
    <property type="match status" value="1"/>
</dbReference>
<evidence type="ECO:0000256" key="2">
    <source>
        <dbReference type="ARBA" id="ARBA00010617"/>
    </source>
</evidence>
<dbReference type="EMBL" id="MU001766">
    <property type="protein sequence ID" value="KAF2799328.1"/>
    <property type="molecule type" value="Genomic_DNA"/>
</dbReference>
<evidence type="ECO:0000256" key="8">
    <source>
        <dbReference type="SAM" id="Phobius"/>
    </source>
</evidence>
<protein>
    <submittedName>
        <fullName evidence="9">Putative cytochrome-like protein P450</fullName>
    </submittedName>
</protein>
<keyword evidence="8" id="KW-1133">Transmembrane helix</keyword>
<dbReference type="OrthoDB" id="3366823at2759"/>
<comment type="cofactor">
    <cofactor evidence="1 6">
        <name>heme</name>
        <dbReference type="ChEBI" id="CHEBI:30413"/>
    </cofactor>
</comment>
<dbReference type="InterPro" id="IPR017972">
    <property type="entry name" value="Cyt_P450_CS"/>
</dbReference>
<keyword evidence="3 6" id="KW-0349">Heme</keyword>
<evidence type="ECO:0000256" key="5">
    <source>
        <dbReference type="ARBA" id="ARBA00023004"/>
    </source>
</evidence>
<dbReference type="InterPro" id="IPR002403">
    <property type="entry name" value="Cyt_P450_E_grp-IV"/>
</dbReference>
<comment type="similarity">
    <text evidence="2 7">Belongs to the cytochrome P450 family.</text>
</comment>
<dbReference type="CDD" id="cd11040">
    <property type="entry name" value="CYP7_CYP8-like"/>
    <property type="match status" value="1"/>
</dbReference>
<keyword evidence="7" id="KW-0560">Oxidoreductase</keyword>
<evidence type="ECO:0000256" key="3">
    <source>
        <dbReference type="ARBA" id="ARBA00022617"/>
    </source>
</evidence>
<feature type="binding site" description="axial binding residue" evidence="6">
    <location>
        <position position="494"/>
    </location>
    <ligand>
        <name>heme</name>
        <dbReference type="ChEBI" id="CHEBI:30413"/>
    </ligand>
    <ligandPart>
        <name>Fe</name>
        <dbReference type="ChEBI" id="CHEBI:18248"/>
    </ligandPart>
</feature>
<evidence type="ECO:0000313" key="10">
    <source>
        <dbReference type="Proteomes" id="UP000799757"/>
    </source>
</evidence>
<proteinExistence type="inferred from homology"/>
<keyword evidence="5 6" id="KW-0408">Iron</keyword>
<name>A0A6A6XSV5_9PLEO</name>
<dbReference type="AlphaFoldDB" id="A0A6A6XSV5"/>
<dbReference type="GO" id="GO:0008395">
    <property type="term" value="F:steroid hydroxylase activity"/>
    <property type="evidence" value="ECO:0007669"/>
    <property type="project" value="TreeGrafter"/>
</dbReference>